<keyword evidence="5" id="KW-0560">Oxidoreductase</keyword>
<evidence type="ECO:0000259" key="11">
    <source>
        <dbReference type="PROSITE" id="PS00498"/>
    </source>
</evidence>
<keyword evidence="7" id="KW-0503">Monooxygenase</keyword>
<dbReference type="SUPFAM" id="SSF48056">
    <property type="entry name" value="Di-copper centre-containing domain"/>
    <property type="match status" value="1"/>
</dbReference>
<dbReference type="EC" id="1.14.18.1" evidence="3"/>
<reference evidence="12" key="1">
    <citation type="submission" date="2023-07" db="EMBL/GenBank/DDBJ databases">
        <title>Black Yeasts Isolated from many extreme environments.</title>
        <authorList>
            <person name="Coleine C."/>
            <person name="Stajich J.E."/>
            <person name="Selbmann L."/>
        </authorList>
    </citation>
    <scope>NUCLEOTIDE SEQUENCE</scope>
    <source>
        <strain evidence="12">CCFEE 5485</strain>
    </source>
</reference>
<keyword evidence="4" id="KW-0479">Metal-binding</keyword>
<dbReference type="PANTHER" id="PTHR11474">
    <property type="entry name" value="TYROSINASE FAMILY MEMBER"/>
    <property type="match status" value="1"/>
</dbReference>
<dbReference type="GO" id="GO:0042438">
    <property type="term" value="P:melanin biosynthetic process"/>
    <property type="evidence" value="ECO:0007669"/>
    <property type="project" value="UniProtKB-KW"/>
</dbReference>
<dbReference type="Pfam" id="PF18132">
    <property type="entry name" value="Tyrosinase_C"/>
    <property type="match status" value="1"/>
</dbReference>
<evidence type="ECO:0000256" key="6">
    <source>
        <dbReference type="ARBA" id="ARBA00023008"/>
    </source>
</evidence>
<evidence type="ECO:0000256" key="2">
    <source>
        <dbReference type="ARBA" id="ARBA00009928"/>
    </source>
</evidence>
<dbReference type="GO" id="GO:0046872">
    <property type="term" value="F:metal ion binding"/>
    <property type="evidence" value="ECO:0007669"/>
    <property type="project" value="UniProtKB-KW"/>
</dbReference>
<name>A0AAE0WMR3_9PEZI</name>
<proteinExistence type="inferred from homology"/>
<dbReference type="Gene3D" id="1.10.1280.10">
    <property type="entry name" value="Di-copper center containing domain from catechol oxidase"/>
    <property type="match status" value="1"/>
</dbReference>
<evidence type="ECO:0000313" key="13">
    <source>
        <dbReference type="Proteomes" id="UP001274830"/>
    </source>
</evidence>
<gene>
    <name evidence="12" type="ORF">LTR78_005683</name>
</gene>
<comment type="caution">
    <text evidence="12">The sequence shown here is derived from an EMBL/GenBank/DDBJ whole genome shotgun (WGS) entry which is preliminary data.</text>
</comment>
<evidence type="ECO:0000256" key="5">
    <source>
        <dbReference type="ARBA" id="ARBA00023002"/>
    </source>
</evidence>
<dbReference type="InterPro" id="IPR050316">
    <property type="entry name" value="Tyrosinase/Hemocyanin"/>
</dbReference>
<dbReference type="Pfam" id="PF00264">
    <property type="entry name" value="Tyrosinase"/>
    <property type="match status" value="1"/>
</dbReference>
<keyword evidence="8" id="KW-0470">Melanin biosynthesis</keyword>
<protein>
    <recommendedName>
        <fullName evidence="3">tyrosinase</fullName>
        <ecNumber evidence="3">1.14.18.1</ecNumber>
    </recommendedName>
</protein>
<dbReference type="InterPro" id="IPR041640">
    <property type="entry name" value="Tyrosinase_C"/>
</dbReference>
<comment type="catalytic activity">
    <reaction evidence="10">
        <text>L-tyrosine + O2 = L-dopaquinone + H2O</text>
        <dbReference type="Rhea" id="RHEA:18117"/>
        <dbReference type="ChEBI" id="CHEBI:15377"/>
        <dbReference type="ChEBI" id="CHEBI:15379"/>
        <dbReference type="ChEBI" id="CHEBI:57924"/>
        <dbReference type="ChEBI" id="CHEBI:58315"/>
        <dbReference type="EC" id="1.14.18.1"/>
    </reaction>
</comment>
<evidence type="ECO:0000256" key="9">
    <source>
        <dbReference type="ARBA" id="ARBA00048233"/>
    </source>
</evidence>
<dbReference type="PRINTS" id="PR00092">
    <property type="entry name" value="TYROSINASE"/>
</dbReference>
<dbReference type="Proteomes" id="UP001274830">
    <property type="component" value="Unassembled WGS sequence"/>
</dbReference>
<evidence type="ECO:0000313" key="12">
    <source>
        <dbReference type="EMBL" id="KAK3674597.1"/>
    </source>
</evidence>
<dbReference type="EMBL" id="JAUTXT010000019">
    <property type="protein sequence ID" value="KAK3674597.1"/>
    <property type="molecule type" value="Genomic_DNA"/>
</dbReference>
<dbReference type="InterPro" id="IPR002227">
    <property type="entry name" value="Tyrosinase_Cu-bd"/>
</dbReference>
<evidence type="ECO:0000256" key="10">
    <source>
        <dbReference type="ARBA" id="ARBA00048881"/>
    </source>
</evidence>
<dbReference type="GO" id="GO:0004503">
    <property type="term" value="F:tyrosinase activity"/>
    <property type="evidence" value="ECO:0007669"/>
    <property type="project" value="UniProtKB-EC"/>
</dbReference>
<evidence type="ECO:0000256" key="8">
    <source>
        <dbReference type="ARBA" id="ARBA00023101"/>
    </source>
</evidence>
<accession>A0AAE0WMR3</accession>
<keyword evidence="6" id="KW-0186">Copper</keyword>
<dbReference type="PROSITE" id="PS00498">
    <property type="entry name" value="TYROSINASE_2"/>
    <property type="match status" value="1"/>
</dbReference>
<feature type="domain" description="Tyrosinase copper-binding" evidence="11">
    <location>
        <begin position="187"/>
        <end position="198"/>
    </location>
</feature>
<dbReference type="AlphaFoldDB" id="A0AAE0WMR3"/>
<organism evidence="12 13">
    <name type="scientific">Recurvomyces mirabilis</name>
    <dbReference type="NCBI Taxonomy" id="574656"/>
    <lineage>
        <taxon>Eukaryota</taxon>
        <taxon>Fungi</taxon>
        <taxon>Dikarya</taxon>
        <taxon>Ascomycota</taxon>
        <taxon>Pezizomycotina</taxon>
        <taxon>Dothideomycetes</taxon>
        <taxon>Dothideomycetidae</taxon>
        <taxon>Mycosphaerellales</taxon>
        <taxon>Teratosphaeriaceae</taxon>
        <taxon>Recurvomyces</taxon>
    </lineage>
</organism>
<evidence type="ECO:0000256" key="7">
    <source>
        <dbReference type="ARBA" id="ARBA00023033"/>
    </source>
</evidence>
<evidence type="ECO:0000256" key="1">
    <source>
        <dbReference type="ARBA" id="ARBA00001973"/>
    </source>
</evidence>
<dbReference type="Gene3D" id="2.60.310.20">
    <property type="match status" value="1"/>
</dbReference>
<sequence>MQQILYQHIVEAVNEFPAGAIRQRYASAALSWRHPYWDWAAEPPAGESVLPTSITSQTITVTMPNGTATIANPLYSYHFQWVDVADFYYSPFAEWNYTMRAPSDWSSSAYSEDNLVAQALDNGRISFRDRLYNLFTSYNNFTQFGNEAWMSTSDVSNTDSLEALHDVIHSITGSRGHMTYLDYSAFDPLFWLHHTMIDRSFALWQTIYNDSYVEPMAALDPTFTVKVGTVLDVDTPLVPFHSNANGDFWTSTKVRSVRSLGYTYTDLGNDSIDAVKANVNKLYGTSAGIGGLSRLKRETTGEADPDIDAPKEVVNGKHQQYLANIVSQKLALNGSYAIYVFLGSFDDTPAAWPLSPNLVGTHGVFAGLSTSSSARVRNKEGPGITVTGSVPLTSSLLAKVQSGELPCMDVPTVTAYLNQSLHWRVGMYDGTTVSPEDLEDLMITVVSAEIEPADSVHQFPKWGDFTVLTNVTEGKPGGC</sequence>
<evidence type="ECO:0000256" key="4">
    <source>
        <dbReference type="ARBA" id="ARBA00022723"/>
    </source>
</evidence>
<evidence type="ECO:0000256" key="3">
    <source>
        <dbReference type="ARBA" id="ARBA00011906"/>
    </source>
</evidence>
<keyword evidence="13" id="KW-1185">Reference proteome</keyword>
<comment type="cofactor">
    <cofactor evidence="1">
        <name>Cu(2+)</name>
        <dbReference type="ChEBI" id="CHEBI:29036"/>
    </cofactor>
</comment>
<comment type="similarity">
    <text evidence="2">Belongs to the tyrosinase family.</text>
</comment>
<comment type="catalytic activity">
    <reaction evidence="9">
        <text>2 L-dopa + O2 = 2 L-dopaquinone + 2 H2O</text>
        <dbReference type="Rhea" id="RHEA:34287"/>
        <dbReference type="ChEBI" id="CHEBI:15377"/>
        <dbReference type="ChEBI" id="CHEBI:15379"/>
        <dbReference type="ChEBI" id="CHEBI:57504"/>
        <dbReference type="ChEBI" id="CHEBI:57924"/>
        <dbReference type="EC" id="1.14.18.1"/>
    </reaction>
</comment>
<dbReference type="InterPro" id="IPR008922">
    <property type="entry name" value="Di-copper_centre_dom_sf"/>
</dbReference>
<dbReference type="PANTHER" id="PTHR11474:SF76">
    <property type="entry name" value="SHKT DOMAIN-CONTAINING PROTEIN"/>
    <property type="match status" value="1"/>
</dbReference>